<protein>
    <submittedName>
        <fullName evidence="1">Uncharacterized protein</fullName>
    </submittedName>
</protein>
<sequence length="29" mass="3381">EYFEDLSASGGLKFEPDTEIERKGVFFLR</sequence>
<evidence type="ECO:0000313" key="1">
    <source>
        <dbReference type="EMBL" id="GAG82394.1"/>
    </source>
</evidence>
<proteinExistence type="predicted"/>
<dbReference type="EMBL" id="BART01019139">
    <property type="protein sequence ID" value="GAG82394.1"/>
    <property type="molecule type" value="Genomic_DNA"/>
</dbReference>
<gene>
    <name evidence="1" type="ORF">S01H4_35906</name>
</gene>
<dbReference type="AlphaFoldDB" id="X1AJG8"/>
<name>X1AJG8_9ZZZZ</name>
<comment type="caution">
    <text evidence="1">The sequence shown here is derived from an EMBL/GenBank/DDBJ whole genome shotgun (WGS) entry which is preliminary data.</text>
</comment>
<feature type="non-terminal residue" evidence="1">
    <location>
        <position position="1"/>
    </location>
</feature>
<reference evidence="1" key="1">
    <citation type="journal article" date="2014" name="Front. Microbiol.">
        <title>High frequency of phylogenetically diverse reductive dehalogenase-homologous genes in deep subseafloor sedimentary metagenomes.</title>
        <authorList>
            <person name="Kawai M."/>
            <person name="Futagami T."/>
            <person name="Toyoda A."/>
            <person name="Takaki Y."/>
            <person name="Nishi S."/>
            <person name="Hori S."/>
            <person name="Arai W."/>
            <person name="Tsubouchi T."/>
            <person name="Morono Y."/>
            <person name="Uchiyama I."/>
            <person name="Ito T."/>
            <person name="Fujiyama A."/>
            <person name="Inagaki F."/>
            <person name="Takami H."/>
        </authorList>
    </citation>
    <scope>NUCLEOTIDE SEQUENCE</scope>
    <source>
        <strain evidence="1">Expedition CK06-06</strain>
    </source>
</reference>
<accession>X1AJG8</accession>
<organism evidence="1">
    <name type="scientific">marine sediment metagenome</name>
    <dbReference type="NCBI Taxonomy" id="412755"/>
    <lineage>
        <taxon>unclassified sequences</taxon>
        <taxon>metagenomes</taxon>
        <taxon>ecological metagenomes</taxon>
    </lineage>
</organism>